<dbReference type="STRING" id="638301.HMPREF0444_0866"/>
<evidence type="ECO:0000256" key="1">
    <source>
        <dbReference type="SAM" id="Phobius"/>
    </source>
</evidence>
<sequence>MTIFQNYPLVASICSILFAQFVKFPIAYFSKKPDAHVSLVTSTGGMPSSHSAAVSSLITALIIEYGFTSPLVAIATTFGLIVMFDAMAVRRQSGEQGILLQKLYEEQLREESSALKHVEIESEDDPINIFDTEENKKLIIKKYLGHKPVEVFAGVLTGIIMAFILRMFY</sequence>
<dbReference type="GeneID" id="78412798"/>
<reference evidence="2 3" key="1">
    <citation type="submission" date="2009-08" db="EMBL/GenBank/DDBJ databases">
        <authorList>
            <person name="Muzny D."/>
            <person name="Qin X."/>
            <person name="Deng J."/>
            <person name="Jiang H."/>
            <person name="Liu Y."/>
            <person name="Qu J."/>
            <person name="Song X.-Z."/>
            <person name="Zhang L."/>
            <person name="Thornton R."/>
            <person name="Coyle M."/>
            <person name="Francisco L."/>
            <person name="Jackson L."/>
            <person name="Javaid M."/>
            <person name="Korchina V."/>
            <person name="Kovar C."/>
            <person name="Mata R."/>
            <person name="Mathew T."/>
            <person name="Ngo R."/>
            <person name="Nguyen L."/>
            <person name="Nguyen N."/>
            <person name="Okwuonu G."/>
            <person name="Ongeri F."/>
            <person name="Pham C."/>
            <person name="Simmons D."/>
            <person name="Wilczek-Boney K."/>
            <person name="Hale W."/>
            <person name="Jakkamsetti A."/>
            <person name="Pham P."/>
            <person name="Ruth R."/>
            <person name="San Lucas F."/>
            <person name="Warren J."/>
            <person name="Zhang J."/>
            <person name="Zhao Z."/>
            <person name="Zhou C."/>
            <person name="Zhu D."/>
            <person name="Lee S."/>
            <person name="Bess C."/>
            <person name="Blankenburg K."/>
            <person name="Forbes L."/>
            <person name="Fu Q."/>
            <person name="Gubbala S."/>
            <person name="Hirani K."/>
            <person name="Jayaseelan J.C."/>
            <person name="Lara F."/>
            <person name="Munidasa M."/>
            <person name="Palculict T."/>
            <person name="Patil S."/>
            <person name="Pu L.-L."/>
            <person name="Saada N."/>
            <person name="Tang L."/>
            <person name="Weissenberger G."/>
            <person name="Zhu Y."/>
            <person name="Hemphill L."/>
            <person name="Shang Y."/>
            <person name="Youmans B."/>
            <person name="Ayvaz T."/>
            <person name="Ross M."/>
            <person name="Santibanez J."/>
            <person name="Aqrawi P."/>
            <person name="Gross S."/>
            <person name="Joshi V."/>
            <person name="Fowler G."/>
            <person name="Nazareth L."/>
            <person name="Reid J."/>
            <person name="Worley K."/>
            <person name="Petrosino J."/>
            <person name="Highlander S."/>
            <person name="Gibbs R."/>
        </authorList>
    </citation>
    <scope>NUCLEOTIDE SEQUENCE [LARGE SCALE GENOMIC DNA]</scope>
    <source>
        <strain evidence="2 3">ATCC 49175</strain>
    </source>
</reference>
<evidence type="ECO:0000313" key="3">
    <source>
        <dbReference type="Proteomes" id="UP000005926"/>
    </source>
</evidence>
<comment type="caution">
    <text evidence="2">The sequence shown here is derived from an EMBL/GenBank/DDBJ whole genome shotgun (WGS) entry which is preliminary data.</text>
</comment>
<protein>
    <submittedName>
        <fullName evidence="2">Divergent PAP2 family</fullName>
    </submittedName>
</protein>
<dbReference type="PANTHER" id="PTHR31446">
    <property type="entry name" value="ACID PHOSPHATASE/VANADIUM-DEPENDENT HALOPEROXIDASE-RELATED PROTEIN"/>
    <property type="match status" value="1"/>
</dbReference>
<organism evidence="2 3">
    <name type="scientific">Granulicatella adiacens ATCC 49175</name>
    <dbReference type="NCBI Taxonomy" id="638301"/>
    <lineage>
        <taxon>Bacteria</taxon>
        <taxon>Bacillati</taxon>
        <taxon>Bacillota</taxon>
        <taxon>Bacilli</taxon>
        <taxon>Lactobacillales</taxon>
        <taxon>Carnobacteriaceae</taxon>
        <taxon>Granulicatella</taxon>
    </lineage>
</organism>
<name>C8NG21_9LACT</name>
<evidence type="ECO:0000313" key="2">
    <source>
        <dbReference type="EMBL" id="EEW37507.1"/>
    </source>
</evidence>
<dbReference type="InterPro" id="IPR003832">
    <property type="entry name" value="DUF212"/>
</dbReference>
<keyword evidence="1" id="KW-1133">Transmembrane helix</keyword>
<gene>
    <name evidence="2" type="ORF">HMPREF0444_0866</name>
</gene>
<feature type="transmembrane region" description="Helical" evidence="1">
    <location>
        <begin position="50"/>
        <end position="83"/>
    </location>
</feature>
<dbReference type="EMBL" id="ACKZ01000016">
    <property type="protein sequence ID" value="EEW37507.1"/>
    <property type="molecule type" value="Genomic_DNA"/>
</dbReference>
<dbReference type="RefSeq" id="WP_005606846.1">
    <property type="nucleotide sequence ID" value="NZ_CP102283.1"/>
</dbReference>
<keyword evidence="3" id="KW-1185">Reference proteome</keyword>
<keyword evidence="1" id="KW-0812">Transmembrane</keyword>
<dbReference type="HOGENOM" id="CLU_073969_1_0_9"/>
<keyword evidence="1" id="KW-0472">Membrane</keyword>
<dbReference type="Proteomes" id="UP000005926">
    <property type="component" value="Unassembled WGS sequence"/>
</dbReference>
<feature type="transmembrane region" description="Helical" evidence="1">
    <location>
        <begin position="7"/>
        <end position="30"/>
    </location>
</feature>
<feature type="transmembrane region" description="Helical" evidence="1">
    <location>
        <begin position="149"/>
        <end position="168"/>
    </location>
</feature>
<accession>C8NG21</accession>
<dbReference type="PANTHER" id="PTHR31446:SF29">
    <property type="entry name" value="ACID PHOSPHATASE_VANADIUM-DEPENDENT HALOPEROXIDASE-RELATED PROTEIN"/>
    <property type="match status" value="1"/>
</dbReference>
<proteinExistence type="predicted"/>
<dbReference type="eggNOG" id="COG1963">
    <property type="taxonomic scope" value="Bacteria"/>
</dbReference>
<dbReference type="AlphaFoldDB" id="C8NG21"/>
<dbReference type="Pfam" id="PF02681">
    <property type="entry name" value="DUF212"/>
    <property type="match status" value="1"/>
</dbReference>